<reference evidence="15 16" key="1">
    <citation type="submission" date="2019-11" db="EMBL/GenBank/DDBJ databases">
        <authorList>
            <person name="Dong K."/>
        </authorList>
    </citation>
    <scope>NUCLEOTIDE SEQUENCE [LARGE SCALE GENOMIC DNA]</scope>
    <source>
        <strain evidence="15 16">NBRC 111993</strain>
    </source>
</reference>
<dbReference type="SMART" id="SM00387">
    <property type="entry name" value="HATPase_c"/>
    <property type="match status" value="1"/>
</dbReference>
<dbReference type="InterPro" id="IPR003594">
    <property type="entry name" value="HATPase_dom"/>
</dbReference>
<dbReference type="SMART" id="SM00388">
    <property type="entry name" value="HisKA"/>
    <property type="match status" value="1"/>
</dbReference>
<comment type="subcellular location">
    <subcellularLocation>
        <location evidence="2">Membrane</location>
        <topology evidence="2">Multi-pass membrane protein</topology>
    </subcellularLocation>
</comment>
<dbReference type="PANTHER" id="PTHR45436:SF14">
    <property type="entry name" value="SENSOR PROTEIN QSEC"/>
    <property type="match status" value="1"/>
</dbReference>
<dbReference type="AlphaFoldDB" id="A0A6L6JF06"/>
<dbReference type="OrthoDB" id="9809766at2"/>
<dbReference type="Gene3D" id="1.10.287.130">
    <property type="match status" value="1"/>
</dbReference>
<dbReference type="Gene3D" id="1.20.5.1040">
    <property type="entry name" value="Sensor protein qsec"/>
    <property type="match status" value="1"/>
</dbReference>
<feature type="domain" description="HAMP" evidence="14">
    <location>
        <begin position="159"/>
        <end position="211"/>
    </location>
</feature>
<evidence type="ECO:0000256" key="9">
    <source>
        <dbReference type="ARBA" id="ARBA00022840"/>
    </source>
</evidence>
<keyword evidence="16" id="KW-1185">Reference proteome</keyword>
<dbReference type="InterPro" id="IPR036890">
    <property type="entry name" value="HATPase_C_sf"/>
</dbReference>
<keyword evidence="6 12" id="KW-0812">Transmembrane</keyword>
<keyword evidence="10 12" id="KW-1133">Transmembrane helix</keyword>
<keyword evidence="11" id="KW-0902">Two-component regulatory system</keyword>
<dbReference type="PROSITE" id="PS50885">
    <property type="entry name" value="HAMP"/>
    <property type="match status" value="1"/>
</dbReference>
<dbReference type="EC" id="2.7.13.3" evidence="3"/>
<evidence type="ECO:0000256" key="10">
    <source>
        <dbReference type="ARBA" id="ARBA00022989"/>
    </source>
</evidence>
<proteinExistence type="predicted"/>
<dbReference type="InterPro" id="IPR036097">
    <property type="entry name" value="HisK_dim/P_sf"/>
</dbReference>
<dbReference type="GO" id="GO:0000155">
    <property type="term" value="F:phosphorelay sensor kinase activity"/>
    <property type="evidence" value="ECO:0007669"/>
    <property type="project" value="InterPro"/>
</dbReference>
<evidence type="ECO:0000256" key="5">
    <source>
        <dbReference type="ARBA" id="ARBA00022679"/>
    </source>
</evidence>
<dbReference type="SUPFAM" id="SSF55874">
    <property type="entry name" value="ATPase domain of HSP90 chaperone/DNA topoisomerase II/histidine kinase"/>
    <property type="match status" value="1"/>
</dbReference>
<feature type="transmembrane region" description="Helical" evidence="12">
    <location>
        <begin position="135"/>
        <end position="157"/>
    </location>
</feature>
<keyword evidence="12" id="KW-0472">Membrane</keyword>
<dbReference type="PROSITE" id="PS50109">
    <property type="entry name" value="HIS_KIN"/>
    <property type="match status" value="1"/>
</dbReference>
<dbReference type="GO" id="GO:0005886">
    <property type="term" value="C:plasma membrane"/>
    <property type="evidence" value="ECO:0007669"/>
    <property type="project" value="TreeGrafter"/>
</dbReference>
<dbReference type="Proteomes" id="UP000478183">
    <property type="component" value="Unassembled WGS sequence"/>
</dbReference>
<dbReference type="Gene3D" id="3.30.565.10">
    <property type="entry name" value="Histidine kinase-like ATPase, C-terminal domain"/>
    <property type="match status" value="1"/>
</dbReference>
<gene>
    <name evidence="15" type="ORF">GL286_15730</name>
</gene>
<evidence type="ECO:0000256" key="2">
    <source>
        <dbReference type="ARBA" id="ARBA00004141"/>
    </source>
</evidence>
<dbReference type="Pfam" id="PF02518">
    <property type="entry name" value="HATPase_c"/>
    <property type="match status" value="1"/>
</dbReference>
<dbReference type="InterPro" id="IPR005467">
    <property type="entry name" value="His_kinase_dom"/>
</dbReference>
<keyword evidence="9" id="KW-0067">ATP-binding</keyword>
<dbReference type="PANTHER" id="PTHR45436">
    <property type="entry name" value="SENSOR HISTIDINE KINASE YKOH"/>
    <property type="match status" value="1"/>
</dbReference>
<name>A0A6L6JF06_9RHOB</name>
<evidence type="ECO:0000313" key="15">
    <source>
        <dbReference type="EMBL" id="MTH79177.1"/>
    </source>
</evidence>
<comment type="caution">
    <text evidence="15">The sequence shown here is derived from an EMBL/GenBank/DDBJ whole genome shotgun (WGS) entry which is preliminary data.</text>
</comment>
<evidence type="ECO:0000256" key="4">
    <source>
        <dbReference type="ARBA" id="ARBA00022553"/>
    </source>
</evidence>
<protein>
    <recommendedName>
        <fullName evidence="3">histidine kinase</fullName>
        <ecNumber evidence="3">2.7.13.3</ecNumber>
    </recommendedName>
</protein>
<comment type="catalytic activity">
    <reaction evidence="1">
        <text>ATP + protein L-histidine = ADP + protein N-phospho-L-histidine.</text>
        <dbReference type="EC" id="2.7.13.3"/>
    </reaction>
</comment>
<keyword evidence="8 15" id="KW-0418">Kinase</keyword>
<sequence length="428" mass="45575">MKARSLRRDLALGLGAGLTVLWIVAMLGAALIVREELDEVYDSLMEETSDRLLPFMAGPETPALPPRAEALLTWALHGAVGVRYSDDADPADFPANPPEGFSTAGDQRHFVRSLDGMTLDIASPLQERREALQGVMTALILPALALLPVCLLGIVWFTNRRLRPVAALSAEVAGRSPGDLRALTTPALPAELAPVRDEMNRLMADLAETLEAEKAFSANAAHELRTPIAATLAHVQLLRDASDGPLRARAEKAEAELKRVARLAEKLLQLARAEHATSIAPLADVAPILRLVAADFGLTADVPDAPVSLRIDADAFAILARNLIENAVTHGTETTVRLDADGTLRIANDCATIPPEKLAHLTRRFERSGARTAGSGLGLAIAAAIAENADMTLRLHSPREGSNQGFEAVMLSGPTDVGKPSRLNAVLI</sequence>
<dbReference type="GO" id="GO:0005524">
    <property type="term" value="F:ATP binding"/>
    <property type="evidence" value="ECO:0007669"/>
    <property type="project" value="UniProtKB-KW"/>
</dbReference>
<keyword evidence="5" id="KW-0808">Transferase</keyword>
<accession>A0A6L6JF06</accession>
<evidence type="ECO:0000256" key="6">
    <source>
        <dbReference type="ARBA" id="ARBA00022692"/>
    </source>
</evidence>
<evidence type="ECO:0000259" key="13">
    <source>
        <dbReference type="PROSITE" id="PS50109"/>
    </source>
</evidence>
<feature type="transmembrane region" description="Helical" evidence="12">
    <location>
        <begin position="12"/>
        <end position="33"/>
    </location>
</feature>
<evidence type="ECO:0000256" key="3">
    <source>
        <dbReference type="ARBA" id="ARBA00012438"/>
    </source>
</evidence>
<dbReference type="EMBL" id="WMIE01000011">
    <property type="protein sequence ID" value="MTH79177.1"/>
    <property type="molecule type" value="Genomic_DNA"/>
</dbReference>
<dbReference type="InterPro" id="IPR003661">
    <property type="entry name" value="HisK_dim/P_dom"/>
</dbReference>
<evidence type="ECO:0000313" key="16">
    <source>
        <dbReference type="Proteomes" id="UP000478183"/>
    </source>
</evidence>
<evidence type="ECO:0000256" key="8">
    <source>
        <dbReference type="ARBA" id="ARBA00022777"/>
    </source>
</evidence>
<dbReference type="SUPFAM" id="SSF47384">
    <property type="entry name" value="Homodimeric domain of signal transducing histidine kinase"/>
    <property type="match status" value="1"/>
</dbReference>
<evidence type="ECO:0000259" key="14">
    <source>
        <dbReference type="PROSITE" id="PS50885"/>
    </source>
</evidence>
<keyword evidence="7" id="KW-0547">Nucleotide-binding</keyword>
<evidence type="ECO:0000256" key="1">
    <source>
        <dbReference type="ARBA" id="ARBA00000085"/>
    </source>
</evidence>
<dbReference type="Pfam" id="PF00512">
    <property type="entry name" value="HisKA"/>
    <property type="match status" value="1"/>
</dbReference>
<evidence type="ECO:0000256" key="12">
    <source>
        <dbReference type="SAM" id="Phobius"/>
    </source>
</evidence>
<keyword evidence="4" id="KW-0597">Phosphoprotein</keyword>
<dbReference type="CDD" id="cd00082">
    <property type="entry name" value="HisKA"/>
    <property type="match status" value="1"/>
</dbReference>
<dbReference type="RefSeq" id="WP_155096532.1">
    <property type="nucleotide sequence ID" value="NZ_WMIE01000011.1"/>
</dbReference>
<dbReference type="InterPro" id="IPR050428">
    <property type="entry name" value="TCS_sensor_his_kinase"/>
</dbReference>
<dbReference type="InterPro" id="IPR003660">
    <property type="entry name" value="HAMP_dom"/>
</dbReference>
<evidence type="ECO:0000256" key="7">
    <source>
        <dbReference type="ARBA" id="ARBA00022741"/>
    </source>
</evidence>
<feature type="domain" description="Histidine kinase" evidence="13">
    <location>
        <begin position="219"/>
        <end position="397"/>
    </location>
</feature>
<organism evidence="15 16">
    <name type="scientific">Paracoccus aestuariivivens</name>
    <dbReference type="NCBI Taxonomy" id="1820333"/>
    <lineage>
        <taxon>Bacteria</taxon>
        <taxon>Pseudomonadati</taxon>
        <taxon>Pseudomonadota</taxon>
        <taxon>Alphaproteobacteria</taxon>
        <taxon>Rhodobacterales</taxon>
        <taxon>Paracoccaceae</taxon>
        <taxon>Paracoccus</taxon>
    </lineage>
</organism>
<evidence type="ECO:0000256" key="11">
    <source>
        <dbReference type="ARBA" id="ARBA00023012"/>
    </source>
</evidence>